<dbReference type="AlphaFoldDB" id="A0A139WQN6"/>
<dbReference type="Pfam" id="PF13032">
    <property type="entry name" value="RNaseH_pPIWI_RE"/>
    <property type="match status" value="1"/>
</dbReference>
<dbReference type="OrthoDB" id="499156at2"/>
<sequence>MTQVQKQLPPIDRLQTLAWLFDENFDPSVMGEVCGLRLPVTWIDIIKGLASVDHTPPILSLYAVLRGCASDIIYLFPNSFSRIPEERPEYWVIVHTYSDLIDLNQFWEIIKNWLLFNYDHKVVKSVLAEMESGRAELSWEHIDLKKAPFNVMQVVLPELIARWLTRKGFQLGLSNANGHEEYWPLVVSPSTREEAYLVTWPPIEYSFPNKPEQVARYSYYLKFYIAPPNGKTPYLLLFQAGIRRYISKPMIAWDNPENKALPGARQKIYLPKGEDSSVYVAMENLGWLKPNSDPTLKRETTLINLKLIRYDTVTWKGRMDKILAMIAPHIDIPEPMQFLSDPEKYAPQYLLSHRTRLGSHPVGVGLEPADRFELFERLTTALPPGVVAAPIINKIDFSASRKRQLPKPKITSNQPTITSEQVYRIKISSNSADFLLEVLREFLESKQVQGTIQEIDNETCKFTNYLGESYLLKIDKTPLPNELLSPLSLGGSYSSKAQAAASKNRARLIERQLAMQPKPSNEKRGIIIELVNYRNFEKRKRLTDPKAAIRWGHAYANWVSQFLQPEREYINPEDFAPIDPNDEKQVKTYQSKKNQLNSQNKAYKARCLNAILDLMRQLNFPLGIPFYTGFYNTSLPQNLDIVSIRIIRLNARNRGETKVVIPLLIKIPSENNSSQMQVCLPGDYGPTWIPYDESLFTVAMFEQKYNSNYTSEQIKNFVERAFADLEIKNPTLLLLDDQNLRQDFPSLLTLVSGDEAKDPNNLWHQNKLLPCKNPQLLRVARLRYSSDGLVAHVCPISGFNRYSGIYHNPEFCSAFYSIGRSPQSAKRPANSRQRDRVLKPGWNQSALEISWLSLQSEDKPEEWTLVVHRLREASPFIDAEIVTLLPQPAHSSQQISEYVSRLNVEEDFDDFEDDFLDESLIEQAPEYIQLSLF</sequence>
<feature type="domain" description="Prokaryotic pPIWI-RE MID" evidence="3">
    <location>
        <begin position="498"/>
        <end position="618"/>
    </location>
</feature>
<dbReference type="EMBL" id="ANNX02000064">
    <property type="protein sequence ID" value="KYC34750.1"/>
    <property type="molecule type" value="Genomic_DNA"/>
</dbReference>
<keyword evidence="5" id="KW-1185">Reference proteome</keyword>
<dbReference type="InterPro" id="IPR025085">
    <property type="entry name" value="pPIWI_RE_X"/>
</dbReference>
<evidence type="ECO:0000313" key="5">
    <source>
        <dbReference type="Proteomes" id="UP000076925"/>
    </source>
</evidence>
<proteinExistence type="predicted"/>
<evidence type="ECO:0000259" key="2">
    <source>
        <dbReference type="Pfam" id="PF13111"/>
    </source>
</evidence>
<protein>
    <recommendedName>
        <fullName evidence="6">DUF3962 domain-containing protein</fullName>
    </recommendedName>
</protein>
<evidence type="ECO:0000259" key="3">
    <source>
        <dbReference type="Pfam" id="PF18157"/>
    </source>
</evidence>
<dbReference type="STRING" id="128403.WA1_49370"/>
<dbReference type="Pfam" id="PF13111">
    <property type="entry name" value="pPIWI_RE_X"/>
    <property type="match status" value="1"/>
</dbReference>
<evidence type="ECO:0000313" key="4">
    <source>
        <dbReference type="EMBL" id="KYC34750.1"/>
    </source>
</evidence>
<feature type="domain" description="pPIWI-RE RNaseH" evidence="1">
    <location>
        <begin position="641"/>
        <end position="900"/>
    </location>
</feature>
<evidence type="ECO:0000259" key="1">
    <source>
        <dbReference type="Pfam" id="PF13032"/>
    </source>
</evidence>
<evidence type="ECO:0008006" key="6">
    <source>
        <dbReference type="Google" id="ProtNLM"/>
    </source>
</evidence>
<organism evidence="4 5">
    <name type="scientific">Scytonema hofmannii PCC 7110</name>
    <dbReference type="NCBI Taxonomy" id="128403"/>
    <lineage>
        <taxon>Bacteria</taxon>
        <taxon>Bacillati</taxon>
        <taxon>Cyanobacteriota</taxon>
        <taxon>Cyanophyceae</taxon>
        <taxon>Nostocales</taxon>
        <taxon>Scytonemataceae</taxon>
        <taxon>Scytonema</taxon>
    </lineage>
</organism>
<dbReference type="InterPro" id="IPR040496">
    <property type="entry name" value="MID_pPIWI_RE"/>
</dbReference>
<reference evidence="4 5" key="1">
    <citation type="journal article" date="2013" name="Genome Biol. Evol.">
        <title>Genomes of Stigonematalean cyanobacteria (subsection V) and the evolution of oxygenic photosynthesis from prokaryotes to plastids.</title>
        <authorList>
            <person name="Dagan T."/>
            <person name="Roettger M."/>
            <person name="Stucken K."/>
            <person name="Landan G."/>
            <person name="Koch R."/>
            <person name="Major P."/>
            <person name="Gould S.B."/>
            <person name="Goremykin V.V."/>
            <person name="Rippka R."/>
            <person name="Tandeau de Marsac N."/>
            <person name="Gugger M."/>
            <person name="Lockhart P.J."/>
            <person name="Allen J.F."/>
            <person name="Brune I."/>
            <person name="Maus I."/>
            <person name="Puhler A."/>
            <person name="Martin W.F."/>
        </authorList>
    </citation>
    <scope>NUCLEOTIDE SEQUENCE [LARGE SCALE GENOMIC DNA]</scope>
    <source>
        <strain evidence="4 5">PCC 7110</strain>
    </source>
</reference>
<dbReference type="InterPro" id="IPR024996">
    <property type="entry name" value="RNaseH_pPIWI_RE"/>
</dbReference>
<name>A0A139WQN6_9CYAN</name>
<comment type="caution">
    <text evidence="4">The sequence shown here is derived from an EMBL/GenBank/DDBJ whole genome shotgun (WGS) entry which is preliminary data.</text>
</comment>
<dbReference type="Proteomes" id="UP000076925">
    <property type="component" value="Unassembled WGS sequence"/>
</dbReference>
<gene>
    <name evidence="4" type="ORF">WA1_49370</name>
</gene>
<dbReference type="Pfam" id="PF18157">
    <property type="entry name" value="MID_pPIWI_RE"/>
    <property type="match status" value="1"/>
</dbReference>
<feature type="domain" description="pPIWI-RE module N-terminal" evidence="2">
    <location>
        <begin position="18"/>
        <end position="428"/>
    </location>
</feature>
<dbReference type="RefSeq" id="WP_017740919.1">
    <property type="nucleotide sequence ID" value="NZ_KQ976355.1"/>
</dbReference>
<accession>A0A139WQN6</accession>